<organism evidence="2">
    <name type="scientific">mine drainage metagenome</name>
    <dbReference type="NCBI Taxonomy" id="410659"/>
    <lineage>
        <taxon>unclassified sequences</taxon>
        <taxon>metagenomes</taxon>
        <taxon>ecological metagenomes</taxon>
    </lineage>
</organism>
<sequence>MNKIIRLVALATVVGAAVLSYSLPQATNNVASSHLWPGPIPSGSGYGK</sequence>
<protein>
    <submittedName>
        <fullName evidence="2">Uncharacterized protein</fullName>
    </submittedName>
</protein>
<dbReference type="EMBL" id="CABN01000070">
    <property type="protein sequence ID" value="CBH99929.1"/>
    <property type="molecule type" value="Genomic_DNA"/>
</dbReference>
<comment type="caution">
    <text evidence="2">The sequence shown here is derived from an EMBL/GenBank/DDBJ whole genome shotgun (WGS) entry which is preliminary data.</text>
</comment>
<reference evidence="2" key="1">
    <citation type="submission" date="2009-10" db="EMBL/GenBank/DDBJ databases">
        <title>Diversity of trophic interactions inside an arsenic-rich microbial ecosystem.</title>
        <authorList>
            <person name="Bertin P.N."/>
            <person name="Heinrich-Salmeron A."/>
            <person name="Pelletier E."/>
            <person name="Goulhen-Chollet F."/>
            <person name="Arsene-Ploetze F."/>
            <person name="Gallien S."/>
            <person name="Calteau A."/>
            <person name="Vallenet D."/>
            <person name="Casiot C."/>
            <person name="Chane-Woon-Ming B."/>
            <person name="Giloteaux L."/>
            <person name="Barakat M."/>
            <person name="Bonnefoy V."/>
            <person name="Bruneel O."/>
            <person name="Chandler M."/>
            <person name="Cleiss J."/>
            <person name="Duran R."/>
            <person name="Elbaz-Poulichet F."/>
            <person name="Fonknechten N."/>
            <person name="Lauga B."/>
            <person name="Mornico D."/>
            <person name="Ortet P."/>
            <person name="Schaeffer C."/>
            <person name="Siguier P."/>
            <person name="Alexander Thil Smith A."/>
            <person name="Van Dorsselaer A."/>
            <person name="Weissenbach J."/>
            <person name="Medigue C."/>
            <person name="Le Paslier D."/>
        </authorList>
    </citation>
    <scope>NUCLEOTIDE SEQUENCE</scope>
</reference>
<name>E6PYC0_9ZZZZ</name>
<accession>E6PYC0</accession>
<proteinExistence type="predicted"/>
<evidence type="ECO:0000313" key="2">
    <source>
        <dbReference type="EMBL" id="CBH99929.1"/>
    </source>
</evidence>
<feature type="region of interest" description="Disordered" evidence="1">
    <location>
        <begin position="29"/>
        <end position="48"/>
    </location>
</feature>
<gene>
    <name evidence="2" type="ORF">CARN3_0897</name>
</gene>
<evidence type="ECO:0000256" key="1">
    <source>
        <dbReference type="SAM" id="MobiDB-lite"/>
    </source>
</evidence>
<dbReference type="AlphaFoldDB" id="E6PYC0"/>